<evidence type="ECO:0000256" key="6">
    <source>
        <dbReference type="RuleBase" id="RU003567"/>
    </source>
</evidence>
<dbReference type="Proteomes" id="UP001176468">
    <property type="component" value="Unassembled WGS sequence"/>
</dbReference>
<dbReference type="InterPro" id="IPR001907">
    <property type="entry name" value="ClpP"/>
</dbReference>
<dbReference type="GO" id="GO:0006508">
    <property type="term" value="P:proteolysis"/>
    <property type="evidence" value="ECO:0007669"/>
    <property type="project" value="UniProtKB-KW"/>
</dbReference>
<dbReference type="SUPFAM" id="SSF52096">
    <property type="entry name" value="ClpP/crotonase"/>
    <property type="match status" value="1"/>
</dbReference>
<dbReference type="PANTHER" id="PTHR10381:SF70">
    <property type="entry name" value="ATP-DEPENDENT CLP PROTEASE PROTEOLYTIC SUBUNIT"/>
    <property type="match status" value="1"/>
</dbReference>
<keyword evidence="3 8" id="KW-0645">Protease</keyword>
<dbReference type="PANTHER" id="PTHR10381">
    <property type="entry name" value="ATP-DEPENDENT CLP PROTEASE PROTEOLYTIC SUBUNIT"/>
    <property type="match status" value="1"/>
</dbReference>
<evidence type="ECO:0000313" key="9">
    <source>
        <dbReference type="Proteomes" id="UP001176468"/>
    </source>
</evidence>
<dbReference type="InterPro" id="IPR029045">
    <property type="entry name" value="ClpP/crotonase-like_dom_sf"/>
</dbReference>
<keyword evidence="5" id="KW-0720">Serine protease</keyword>
<gene>
    <name evidence="8" type="ORF">Q5H94_14010</name>
</gene>
<dbReference type="InterPro" id="IPR023562">
    <property type="entry name" value="ClpP/TepA"/>
</dbReference>
<dbReference type="EMBL" id="JAUQSZ010000009">
    <property type="protein sequence ID" value="MDO7843446.1"/>
    <property type="molecule type" value="Genomic_DNA"/>
</dbReference>
<sequence>MLRSGLFAVRAARPPEMPDLGAGNDWQFETQALDPGFAAFEVKALASDKPTISIFDRIGADYDGNGVTATRVAGALRSIGNRAATVEINSPGGNYFEGVAIYNLLRRHPAAIDVQILGIAASAASIIAMAGDTIAIAHNAEIMIHQAQGVFFGNADDMEAAIPVLRKLDGAMVDVYAARTGKPGDELLQMMRAETYIGGRDAVAAGFADTLMERDAEMPVYASADAPTDKASLDKFLATKGVPRSERRELYRAMGITTPRAADPDPATPRAGDEPEALARLLQAMSA</sequence>
<comment type="caution">
    <text evidence="8">The sequence shown here is derived from an EMBL/GenBank/DDBJ whole genome shotgun (WGS) entry which is preliminary data.</text>
</comment>
<keyword evidence="4 8" id="KW-0378">Hydrolase</keyword>
<feature type="compositionally biased region" description="Low complexity" evidence="7">
    <location>
        <begin position="257"/>
        <end position="270"/>
    </location>
</feature>
<dbReference type="PRINTS" id="PR00127">
    <property type="entry name" value="CLPPROTEASEP"/>
</dbReference>
<reference evidence="8" key="1">
    <citation type="submission" date="2023-07" db="EMBL/GenBank/DDBJ databases">
        <authorList>
            <person name="Kim M.K."/>
        </authorList>
    </citation>
    <scope>NUCLEOTIDE SEQUENCE</scope>
    <source>
        <strain evidence="8">CA1-15</strain>
    </source>
</reference>
<keyword evidence="9" id="KW-1185">Reference proteome</keyword>
<dbReference type="Gene3D" id="3.90.226.10">
    <property type="entry name" value="2-enoyl-CoA Hydratase, Chain A, domain 1"/>
    <property type="match status" value="1"/>
</dbReference>
<keyword evidence="2" id="KW-0963">Cytoplasm</keyword>
<evidence type="ECO:0000313" key="8">
    <source>
        <dbReference type="EMBL" id="MDO7843446.1"/>
    </source>
</evidence>
<evidence type="ECO:0000256" key="5">
    <source>
        <dbReference type="ARBA" id="ARBA00022825"/>
    </source>
</evidence>
<evidence type="ECO:0000256" key="7">
    <source>
        <dbReference type="SAM" id="MobiDB-lite"/>
    </source>
</evidence>
<dbReference type="Pfam" id="PF00574">
    <property type="entry name" value="CLP_protease"/>
    <property type="match status" value="1"/>
</dbReference>
<feature type="region of interest" description="Disordered" evidence="7">
    <location>
        <begin position="255"/>
        <end position="274"/>
    </location>
</feature>
<name>A0ABT9A0T8_9SPHN</name>
<dbReference type="GO" id="GO:0004252">
    <property type="term" value="F:serine-type endopeptidase activity"/>
    <property type="evidence" value="ECO:0007669"/>
    <property type="project" value="UniProtKB-EC"/>
</dbReference>
<evidence type="ECO:0000256" key="2">
    <source>
        <dbReference type="ARBA" id="ARBA00022490"/>
    </source>
</evidence>
<evidence type="ECO:0000256" key="3">
    <source>
        <dbReference type="ARBA" id="ARBA00022670"/>
    </source>
</evidence>
<proteinExistence type="inferred from homology"/>
<dbReference type="NCBIfam" id="NF045542">
    <property type="entry name" value="Clp_rel_HeadMat"/>
    <property type="match status" value="1"/>
</dbReference>
<protein>
    <recommendedName>
        <fullName evidence="6">ATP-dependent Clp protease proteolytic subunit</fullName>
    </recommendedName>
</protein>
<accession>A0ABT9A0T8</accession>
<dbReference type="CDD" id="cd07016">
    <property type="entry name" value="S14_ClpP_1"/>
    <property type="match status" value="1"/>
</dbReference>
<comment type="similarity">
    <text evidence="1 6">Belongs to the peptidase S14 family.</text>
</comment>
<evidence type="ECO:0000256" key="1">
    <source>
        <dbReference type="ARBA" id="ARBA00007039"/>
    </source>
</evidence>
<dbReference type="RefSeq" id="WP_304561897.1">
    <property type="nucleotide sequence ID" value="NZ_JAUQSZ010000009.1"/>
</dbReference>
<organism evidence="8 9">
    <name type="scientific">Sphingomonas immobilis</name>
    <dbReference type="NCBI Taxonomy" id="3063997"/>
    <lineage>
        <taxon>Bacteria</taxon>
        <taxon>Pseudomonadati</taxon>
        <taxon>Pseudomonadota</taxon>
        <taxon>Alphaproteobacteria</taxon>
        <taxon>Sphingomonadales</taxon>
        <taxon>Sphingomonadaceae</taxon>
        <taxon>Sphingomonas</taxon>
    </lineage>
</organism>
<evidence type="ECO:0000256" key="4">
    <source>
        <dbReference type="ARBA" id="ARBA00022801"/>
    </source>
</evidence>